<gene>
    <name evidence="1" type="ORF">SAMN04487894_105225</name>
</gene>
<dbReference type="EMBL" id="FMZO01000005">
    <property type="protein sequence ID" value="SDD02050.1"/>
    <property type="molecule type" value="Genomic_DNA"/>
</dbReference>
<evidence type="ECO:0000313" key="1">
    <source>
        <dbReference type="EMBL" id="SDD02050.1"/>
    </source>
</evidence>
<keyword evidence="2" id="KW-1185">Reference proteome</keyword>
<dbReference type="OrthoDB" id="659195at2"/>
<dbReference type="AlphaFoldDB" id="A0A1G6RBP8"/>
<dbReference type="STRING" id="1285928.SAMN04487894_105225"/>
<organism evidence="1 2">
    <name type="scientific">Niabella drilacis (strain DSM 25811 / CCM 8410 / CCUG 62505 / LMG 26954 / E90)</name>
    <dbReference type="NCBI Taxonomy" id="1285928"/>
    <lineage>
        <taxon>Bacteria</taxon>
        <taxon>Pseudomonadati</taxon>
        <taxon>Bacteroidota</taxon>
        <taxon>Chitinophagia</taxon>
        <taxon>Chitinophagales</taxon>
        <taxon>Chitinophagaceae</taxon>
        <taxon>Niabella</taxon>
    </lineage>
</organism>
<dbReference type="Gene3D" id="3.40.50.12370">
    <property type="match status" value="1"/>
</dbReference>
<sequence length="271" mass="29723">MIKVLIASEGTVISPTVFEFVKQMNGQMPVLLSGLFLPASHFTDLLTHNACPAQDLPCDEKMHRGLVELVYEFIGFCKKNNICYTLYSDGGRFELPELQYETRYADLLLIGEELLKIADTGSWCGSCLADLIRDSECPIVIIPQTYTAPTKNIIAFDGSAASVYALKQFSYLLPGFATNETLFMAVENNIAEDASALNEKQLTELAKSHYPSYRIETEGGSILRYFSGEMNEAGTLIIAGSYGTLPGFNVGCTNLAPDIQCQGAPLFITSY</sequence>
<protein>
    <recommendedName>
        <fullName evidence="3">Universal stress protein family protein</fullName>
    </recommendedName>
</protein>
<dbReference type="Proteomes" id="UP000198757">
    <property type="component" value="Unassembled WGS sequence"/>
</dbReference>
<proteinExistence type="predicted"/>
<name>A0A1G6RBP8_NIADE</name>
<evidence type="ECO:0008006" key="3">
    <source>
        <dbReference type="Google" id="ProtNLM"/>
    </source>
</evidence>
<evidence type="ECO:0000313" key="2">
    <source>
        <dbReference type="Proteomes" id="UP000198757"/>
    </source>
</evidence>
<dbReference type="RefSeq" id="WP_143019740.1">
    <property type="nucleotide sequence ID" value="NZ_FMZO01000005.1"/>
</dbReference>
<reference evidence="2" key="1">
    <citation type="submission" date="2016-10" db="EMBL/GenBank/DDBJ databases">
        <authorList>
            <person name="Varghese N."/>
            <person name="Submissions S."/>
        </authorList>
    </citation>
    <scope>NUCLEOTIDE SEQUENCE [LARGE SCALE GENOMIC DNA]</scope>
    <source>
        <strain evidence="2">DSM 25811 / CCM 8410 / LMG 26954 / E90</strain>
    </source>
</reference>
<accession>A0A1G6RBP8</accession>